<dbReference type="InterPro" id="IPR013103">
    <property type="entry name" value="RVT_2"/>
</dbReference>
<dbReference type="PANTHER" id="PTHR43383:SF2">
    <property type="entry name" value="AMIDOHYDROLASE 2 FAMILY PROTEIN"/>
    <property type="match status" value="1"/>
</dbReference>
<comment type="caution">
    <text evidence="2">The sequence shown here is derived from an EMBL/GenBank/DDBJ whole genome shotgun (WGS) entry which is preliminary data.</text>
</comment>
<feature type="domain" description="Reverse transcriptase Ty1/copia-type" evidence="1">
    <location>
        <begin position="308"/>
        <end position="396"/>
    </location>
</feature>
<reference evidence="2 3" key="1">
    <citation type="journal article" date="2018" name="PLoS Genet.">
        <title>Population sequencing reveals clonal diversity and ancestral inbreeding in the grapevine cultivar Chardonnay.</title>
        <authorList>
            <person name="Roach M.J."/>
            <person name="Johnson D.L."/>
            <person name="Bohlmann J."/>
            <person name="van Vuuren H.J."/>
            <person name="Jones S.J."/>
            <person name="Pretorius I.S."/>
            <person name="Schmidt S.A."/>
            <person name="Borneman A.R."/>
        </authorList>
    </citation>
    <scope>NUCLEOTIDE SEQUENCE [LARGE SCALE GENOMIC DNA]</scope>
    <source>
        <strain evidence="3">cv. Chardonnay</strain>
        <tissue evidence="2">Leaf</tissue>
    </source>
</reference>
<evidence type="ECO:0000313" key="3">
    <source>
        <dbReference type="Proteomes" id="UP000288805"/>
    </source>
</evidence>
<dbReference type="EMBL" id="QGNW01000256">
    <property type="protein sequence ID" value="RVW81103.1"/>
    <property type="molecule type" value="Genomic_DNA"/>
</dbReference>
<sequence length="398" mass="45678">MAKEIWDAIHQTYSKVWDAAQIYELNTKIHDAKQVKMQQYTKSFLRKRLFDFLAGLNGEFDQVRVQILGRDPLPSLNEAFAISSVNDRVMTTTIVATNAANSGKMEGGKPSEKDSLCRGGNSGYKPQSYVADVEAKQLENTATKEIFNKEEINKLKQSISQLEKSEGSSHFAKQALRNENWKKAILEEMRALKKNNTWELVNLPKGKTKVGCKWVFTTKHRANGTLERYKVRLVAKGYTQTHEIDYQETFALVAKMNIVRILLSLATNFDWPLQQFDVKNAFLHGDLEEELYMELPPGFIKDSMRKKSKPRDHTLFIRHSKKGRITTLMVYVYDIAVTRDDLEEMEKLKKKLANAFEIKDLGRLKYFLGIKVAHSKEGIVISQQKYTLDLLKEIGMLG</sequence>
<dbReference type="PANTHER" id="PTHR43383">
    <property type="entry name" value="NODULIN 6"/>
    <property type="match status" value="1"/>
</dbReference>
<protein>
    <submittedName>
        <fullName evidence="2">Retrovirus-related Pol polyprotein from transposon RE2</fullName>
    </submittedName>
</protein>
<dbReference type="Pfam" id="PF07727">
    <property type="entry name" value="RVT_2"/>
    <property type="match status" value="2"/>
</dbReference>
<proteinExistence type="predicted"/>
<dbReference type="AlphaFoldDB" id="A0A438H9P0"/>
<evidence type="ECO:0000313" key="2">
    <source>
        <dbReference type="EMBL" id="RVW81103.1"/>
    </source>
</evidence>
<feature type="domain" description="Reverse transcriptase Ty1/copia-type" evidence="1">
    <location>
        <begin position="195"/>
        <end position="307"/>
    </location>
</feature>
<evidence type="ECO:0000259" key="1">
    <source>
        <dbReference type="Pfam" id="PF07727"/>
    </source>
</evidence>
<name>A0A438H9P0_VITVI</name>
<dbReference type="SUPFAM" id="SSF56672">
    <property type="entry name" value="DNA/RNA polymerases"/>
    <property type="match status" value="1"/>
</dbReference>
<accession>A0A438H9P0</accession>
<organism evidence="2 3">
    <name type="scientific">Vitis vinifera</name>
    <name type="common">Grape</name>
    <dbReference type="NCBI Taxonomy" id="29760"/>
    <lineage>
        <taxon>Eukaryota</taxon>
        <taxon>Viridiplantae</taxon>
        <taxon>Streptophyta</taxon>
        <taxon>Embryophyta</taxon>
        <taxon>Tracheophyta</taxon>
        <taxon>Spermatophyta</taxon>
        <taxon>Magnoliopsida</taxon>
        <taxon>eudicotyledons</taxon>
        <taxon>Gunneridae</taxon>
        <taxon>Pentapetalae</taxon>
        <taxon>rosids</taxon>
        <taxon>Vitales</taxon>
        <taxon>Vitaceae</taxon>
        <taxon>Viteae</taxon>
        <taxon>Vitis</taxon>
    </lineage>
</organism>
<dbReference type="InterPro" id="IPR043502">
    <property type="entry name" value="DNA/RNA_pol_sf"/>
</dbReference>
<dbReference type="Proteomes" id="UP000288805">
    <property type="component" value="Unassembled WGS sequence"/>
</dbReference>
<gene>
    <name evidence="2" type="primary">RE2_1091</name>
    <name evidence="2" type="ORF">CK203_044719</name>
</gene>